<dbReference type="EMBL" id="WOWK01000082">
    <property type="protein sequence ID" value="KAF0320483.1"/>
    <property type="molecule type" value="Genomic_DNA"/>
</dbReference>
<dbReference type="Proteomes" id="UP000434172">
    <property type="component" value="Unassembled WGS sequence"/>
</dbReference>
<evidence type="ECO:0000256" key="5">
    <source>
        <dbReference type="ARBA" id="ARBA00022898"/>
    </source>
</evidence>
<dbReference type="InterPro" id="IPR001216">
    <property type="entry name" value="P-phosphate_BS"/>
</dbReference>
<name>A0A8H3ZIH8_9PEZI</name>
<dbReference type="Gene3D" id="3.40.50.1100">
    <property type="match status" value="2"/>
</dbReference>
<organism evidence="8 9">
    <name type="scientific">Colletotrichum asianum</name>
    <dbReference type="NCBI Taxonomy" id="702518"/>
    <lineage>
        <taxon>Eukaryota</taxon>
        <taxon>Fungi</taxon>
        <taxon>Dikarya</taxon>
        <taxon>Ascomycota</taxon>
        <taxon>Pezizomycotina</taxon>
        <taxon>Sordariomycetes</taxon>
        <taxon>Hypocreomycetidae</taxon>
        <taxon>Glomerellales</taxon>
        <taxon>Glomerellaceae</taxon>
        <taxon>Colletotrichum</taxon>
        <taxon>Colletotrichum gloeosporioides species complex</taxon>
    </lineage>
</organism>
<dbReference type="FunFam" id="3.40.50.1100:FF:000118">
    <property type="entry name" value="Related to CYS4-cystathionine beta-synthase"/>
    <property type="match status" value="1"/>
</dbReference>
<dbReference type="InterPro" id="IPR001926">
    <property type="entry name" value="TrpB-like_PALP"/>
</dbReference>
<reference evidence="8 9" key="1">
    <citation type="submission" date="2019-12" db="EMBL/GenBank/DDBJ databases">
        <title>A genome sequence resource for the geographically widespread anthracnose pathogen Colletotrichum asianum.</title>
        <authorList>
            <person name="Meng Y."/>
        </authorList>
    </citation>
    <scope>NUCLEOTIDE SEQUENCE [LARGE SCALE GENOMIC DNA]</scope>
    <source>
        <strain evidence="8 9">ICMP 18580</strain>
    </source>
</reference>
<evidence type="ECO:0000259" key="7">
    <source>
        <dbReference type="Pfam" id="PF00291"/>
    </source>
</evidence>
<evidence type="ECO:0000256" key="4">
    <source>
        <dbReference type="ARBA" id="ARBA00012041"/>
    </source>
</evidence>
<proteinExistence type="inferred from homology"/>
<dbReference type="FunFam" id="3.40.50.1100:FF:000003">
    <property type="entry name" value="Cystathionine beta-synthase"/>
    <property type="match status" value="1"/>
</dbReference>
<gene>
    <name evidence="8" type="ORF">GQ607_012239</name>
</gene>
<dbReference type="AlphaFoldDB" id="A0A8H3ZIH8"/>
<dbReference type="EC" id="4.2.1.22" evidence="4"/>
<dbReference type="OrthoDB" id="728at2759"/>
<feature type="domain" description="Tryptophan synthase beta chain-like PALP" evidence="7">
    <location>
        <begin position="16"/>
        <end position="312"/>
    </location>
</feature>
<evidence type="ECO:0000256" key="2">
    <source>
        <dbReference type="ARBA" id="ARBA00005003"/>
    </source>
</evidence>
<dbReference type="GO" id="GO:0006535">
    <property type="term" value="P:cysteine biosynthetic process from serine"/>
    <property type="evidence" value="ECO:0007669"/>
    <property type="project" value="InterPro"/>
</dbReference>
<dbReference type="SUPFAM" id="SSF53686">
    <property type="entry name" value="Tryptophan synthase beta subunit-like PLP-dependent enzymes"/>
    <property type="match status" value="1"/>
</dbReference>
<dbReference type="PROSITE" id="PS00901">
    <property type="entry name" value="CYS_SYNTHASE"/>
    <property type="match status" value="1"/>
</dbReference>
<evidence type="ECO:0000256" key="1">
    <source>
        <dbReference type="ARBA" id="ARBA00001933"/>
    </source>
</evidence>
<evidence type="ECO:0000256" key="3">
    <source>
        <dbReference type="ARBA" id="ARBA00007103"/>
    </source>
</evidence>
<comment type="pathway">
    <text evidence="2">Amino-acid biosynthesis; L-cysteine biosynthesis; L-cysteine from L-homocysteine and L-serine: step 1/2.</text>
</comment>
<keyword evidence="5" id="KW-0663">Pyridoxal phosphate</keyword>
<comment type="similarity">
    <text evidence="3">Belongs to the cysteine synthase/cystathionine beta-synthase family.</text>
</comment>
<accession>A0A8H3ZIH8</accession>
<dbReference type="Pfam" id="PF00291">
    <property type="entry name" value="PALP"/>
    <property type="match status" value="1"/>
</dbReference>
<dbReference type="GO" id="GO:0004122">
    <property type="term" value="F:cystathionine beta-synthase activity"/>
    <property type="evidence" value="ECO:0007669"/>
    <property type="project" value="UniProtKB-EC"/>
</dbReference>
<dbReference type="InterPro" id="IPR050214">
    <property type="entry name" value="Cys_Synth/Cystath_Beta-Synth"/>
</dbReference>
<evidence type="ECO:0000256" key="6">
    <source>
        <dbReference type="ARBA" id="ARBA00047490"/>
    </source>
</evidence>
<evidence type="ECO:0000313" key="9">
    <source>
        <dbReference type="Proteomes" id="UP000434172"/>
    </source>
</evidence>
<protein>
    <recommendedName>
        <fullName evidence="4">cystathionine beta-synthase</fullName>
        <ecNumber evidence="4">4.2.1.22</ecNumber>
    </recommendedName>
</protein>
<dbReference type="InterPro" id="IPR036052">
    <property type="entry name" value="TrpB-like_PALP_sf"/>
</dbReference>
<evidence type="ECO:0000313" key="8">
    <source>
        <dbReference type="EMBL" id="KAF0320483.1"/>
    </source>
</evidence>
<comment type="catalytic activity">
    <reaction evidence="6">
        <text>L-homocysteine + L-serine = L,L-cystathionine + H2O</text>
        <dbReference type="Rhea" id="RHEA:10112"/>
        <dbReference type="ChEBI" id="CHEBI:15377"/>
        <dbReference type="ChEBI" id="CHEBI:33384"/>
        <dbReference type="ChEBI" id="CHEBI:58161"/>
        <dbReference type="ChEBI" id="CHEBI:58199"/>
        <dbReference type="EC" id="4.2.1.22"/>
    </reaction>
</comment>
<comment type="cofactor">
    <cofactor evidence="1">
        <name>pyridoxal 5'-phosphate</name>
        <dbReference type="ChEBI" id="CHEBI:597326"/>
    </cofactor>
</comment>
<dbReference type="CDD" id="cd01561">
    <property type="entry name" value="CBS_like"/>
    <property type="match status" value="1"/>
</dbReference>
<keyword evidence="9" id="KW-1185">Reference proteome</keyword>
<comment type="caution">
    <text evidence="8">The sequence shown here is derived from an EMBL/GenBank/DDBJ whole genome shotgun (WGS) entry which is preliminary data.</text>
</comment>
<dbReference type="PANTHER" id="PTHR10314">
    <property type="entry name" value="CYSTATHIONINE BETA-SYNTHASE"/>
    <property type="match status" value="1"/>
</dbReference>
<sequence>MAELPLPPILDSAIRLIGQTPMVRLNTLPQSEGIKAEVLAKLEYHNAGGSVKDRVAKAMVEKAEQEGRLKPGNTLIEATSGNTGIALALMAAVKGYKCIITISEKMSEEKVLVLKSLGAQIVRTPAGVPITSPDSIISVARRLNVLTPDSHILDQYTNPNNPLAHELGTAPEIWTQCGGKVDVVVAGAGTGGTVTGLARGLRQQNPGVVIVGADPVGSVLAQPGHLNAEKGEYKVEGIGYDFVPGVLYQSAADVWVKTGDEEAFGYARRLIREEGLLCGGSSGAAMAALVKFMRRRPEMNREDVRVVVIFPDGVRNYLTKFVDDGWMERNGMSL</sequence>